<feature type="domain" description="MobA-like NTP transferase" evidence="2">
    <location>
        <begin position="9"/>
        <end position="111"/>
    </location>
</feature>
<dbReference type="InterPro" id="IPR029044">
    <property type="entry name" value="Nucleotide-diphossugar_trans"/>
</dbReference>
<dbReference type="EMBL" id="JACHXV010000006">
    <property type="protein sequence ID" value="MBB3174128.1"/>
    <property type="molecule type" value="Genomic_DNA"/>
</dbReference>
<keyword evidence="3" id="KW-0808">Transferase</keyword>
<dbReference type="Pfam" id="PF12804">
    <property type="entry name" value="NTP_transf_3"/>
    <property type="match status" value="1"/>
</dbReference>
<protein>
    <submittedName>
        <fullName evidence="3">GTP:adenosylcobinamide-phosphate guanylyltransferase</fullName>
    </submittedName>
</protein>
<comment type="caution">
    <text evidence="3">The sequence shown here is derived from an EMBL/GenBank/DDBJ whole genome shotgun (WGS) entry which is preliminary data.</text>
</comment>
<organism evidence="3 4">
    <name type="scientific">Endobacter medicaginis</name>
    <dbReference type="NCBI Taxonomy" id="1181271"/>
    <lineage>
        <taxon>Bacteria</taxon>
        <taxon>Pseudomonadati</taxon>
        <taxon>Pseudomonadota</taxon>
        <taxon>Alphaproteobacteria</taxon>
        <taxon>Acetobacterales</taxon>
        <taxon>Acetobacteraceae</taxon>
        <taxon>Endobacter</taxon>
    </lineage>
</organism>
<name>A0A839UV06_9PROT</name>
<gene>
    <name evidence="3" type="ORF">FHR90_001964</name>
</gene>
<dbReference type="RefSeq" id="WP_246330165.1">
    <property type="nucleotide sequence ID" value="NZ_JACHXV010000006.1"/>
</dbReference>
<keyword evidence="3" id="KW-0548">Nucleotidyltransferase</keyword>
<evidence type="ECO:0000259" key="2">
    <source>
        <dbReference type="Pfam" id="PF12804"/>
    </source>
</evidence>
<evidence type="ECO:0000256" key="1">
    <source>
        <dbReference type="ARBA" id="ARBA00022842"/>
    </source>
</evidence>
<accession>A0A839UV06</accession>
<dbReference type="AlphaFoldDB" id="A0A839UV06"/>
<dbReference type="Proteomes" id="UP000557688">
    <property type="component" value="Unassembled WGS sequence"/>
</dbReference>
<sequence length="243" mass="25898">MARAHGVALKALIEIAGTPMIARVVAALRASPSVGRIVIAAQQVEALRAVLPETDRIVLREAEATPARTVGAILAETGAPLLVTTADHPLLTAEMVESFVAGLPAGADAAAGLARAEIIRRELPQTRRTWLRFADGDYSGCNLFLLSTPTASNAVAFWQRLEARRKSPWRMALLAGPVTLLLYASRRATLATILRRLGRRAGARLAAIDLPFARAAVDVDKPADLALVQTLLEPLVESSLEHA</sequence>
<dbReference type="InterPro" id="IPR025877">
    <property type="entry name" value="MobA-like_NTP_Trfase"/>
</dbReference>
<evidence type="ECO:0000313" key="3">
    <source>
        <dbReference type="EMBL" id="MBB3174128.1"/>
    </source>
</evidence>
<keyword evidence="4" id="KW-1185">Reference proteome</keyword>
<reference evidence="3 4" key="1">
    <citation type="submission" date="2020-08" db="EMBL/GenBank/DDBJ databases">
        <title>Genomic Encyclopedia of Type Strains, Phase III (KMG-III): the genomes of soil and plant-associated and newly described type strains.</title>
        <authorList>
            <person name="Whitman W."/>
        </authorList>
    </citation>
    <scope>NUCLEOTIDE SEQUENCE [LARGE SCALE GENOMIC DNA]</scope>
    <source>
        <strain evidence="3 4">CECT 8088</strain>
    </source>
</reference>
<proteinExistence type="predicted"/>
<dbReference type="Gene3D" id="3.90.550.10">
    <property type="entry name" value="Spore Coat Polysaccharide Biosynthesis Protein SpsA, Chain A"/>
    <property type="match status" value="1"/>
</dbReference>
<keyword evidence="1" id="KW-0460">Magnesium</keyword>
<dbReference type="GO" id="GO:0016779">
    <property type="term" value="F:nucleotidyltransferase activity"/>
    <property type="evidence" value="ECO:0007669"/>
    <property type="project" value="UniProtKB-KW"/>
</dbReference>
<dbReference type="SUPFAM" id="SSF53448">
    <property type="entry name" value="Nucleotide-diphospho-sugar transferases"/>
    <property type="match status" value="1"/>
</dbReference>
<evidence type="ECO:0000313" key="4">
    <source>
        <dbReference type="Proteomes" id="UP000557688"/>
    </source>
</evidence>